<keyword evidence="4" id="KW-1185">Reference proteome</keyword>
<dbReference type="Gene3D" id="2.60.120.380">
    <property type="match status" value="5"/>
</dbReference>
<evidence type="ECO:0000259" key="2">
    <source>
        <dbReference type="PROSITE" id="PS50006"/>
    </source>
</evidence>
<comment type="caution">
    <text evidence="3">The sequence shown here is derived from an EMBL/GenBank/DDBJ whole genome shotgun (WGS) entry which is preliminary data.</text>
</comment>
<protein>
    <recommendedName>
        <fullName evidence="2">FHA domain-containing protein</fullName>
    </recommendedName>
</protein>
<evidence type="ECO:0000313" key="4">
    <source>
        <dbReference type="Proteomes" id="UP000548978"/>
    </source>
</evidence>
<sequence>MRRFHGTRLLGLAGASALALLAASGASAQDAGTLVLGEGLDAALEEGDTINDLGAPYDSYTVTLSAGQRFEVEMRSDDFDAYLELYGTDMDEPVAVDDDSAGDGTDARLRYTADADGLYTLRARAFSEGAFGTYNLIARERPPAPPAPEPGTIALGQSLEGVIDDTDPVDDQDVAYDAYRFSADEGERMVLLLTSDAFDTYLQVGRVTDGGFEELAFNDDDGETLNSRLVFAAPARGDYVIRVRPLSASEGGTYTLSLQPAPPPPEAKRLTLGDSLTGTINAETPVNDEGYRAHLYRFDGREGQRIDIRLEAEDFDTYLVLYRDDGTPPTRLGDNDDNDGTNSRLIRTLEGSGPYLVEVRGFSQTVEGDYTLSLAEIAPERPPEPIAFGAIQEGVIDDKDPLDGQDRNYDSFRFTGVEGNRVQIIARSGDFDTFLRISSAEGEFEALATDDDGLGEGTDSRLNFTLPADGDYVIRLSPLSADNEGLYSLELIDRGPAPAPGSILVGATARGTLGEADAAAGDGSYFDAYRIHAKEGETLIITMVSNAFDAFVIVGREKDDDDIEVLASDDDGLSDTHARLEWEVPDDGVYIIRAGSYGQSETGAYALKVERKP</sequence>
<dbReference type="RefSeq" id="WP_123286317.1">
    <property type="nucleotide sequence ID" value="NZ_JACIJB010000001.1"/>
</dbReference>
<evidence type="ECO:0000313" key="3">
    <source>
        <dbReference type="EMBL" id="MBB5659296.1"/>
    </source>
</evidence>
<organism evidence="3 4">
    <name type="scientific">Brevundimonas halotolerans</name>
    <dbReference type="NCBI Taxonomy" id="69670"/>
    <lineage>
        <taxon>Bacteria</taxon>
        <taxon>Pseudomonadati</taxon>
        <taxon>Pseudomonadota</taxon>
        <taxon>Alphaproteobacteria</taxon>
        <taxon>Caulobacterales</taxon>
        <taxon>Caulobacteraceae</taxon>
        <taxon>Brevundimonas</taxon>
    </lineage>
</organism>
<proteinExistence type="predicted"/>
<feature type="domain" description="FHA" evidence="2">
    <location>
        <begin position="552"/>
        <end position="605"/>
    </location>
</feature>
<dbReference type="EMBL" id="JACIJB010000001">
    <property type="protein sequence ID" value="MBB5659296.1"/>
    <property type="molecule type" value="Genomic_DNA"/>
</dbReference>
<dbReference type="Proteomes" id="UP000548978">
    <property type="component" value="Unassembled WGS sequence"/>
</dbReference>
<dbReference type="InterPro" id="IPR007280">
    <property type="entry name" value="Peptidase_C_arc/bac"/>
</dbReference>
<dbReference type="PROSITE" id="PS50006">
    <property type="entry name" value="FHA_DOMAIN"/>
    <property type="match status" value="1"/>
</dbReference>
<dbReference type="AlphaFoldDB" id="A0A7W9A0T5"/>
<gene>
    <name evidence="3" type="ORF">FHS65_000014</name>
</gene>
<name>A0A7W9A0T5_9CAUL</name>
<evidence type="ECO:0000256" key="1">
    <source>
        <dbReference type="SAM" id="SignalP"/>
    </source>
</evidence>
<accession>A0A7W9A0T5</accession>
<keyword evidence="1" id="KW-0732">Signal</keyword>
<feature type="chain" id="PRO_5031147641" description="FHA domain-containing protein" evidence="1">
    <location>
        <begin position="29"/>
        <end position="613"/>
    </location>
</feature>
<reference evidence="3 4" key="1">
    <citation type="submission" date="2020-08" db="EMBL/GenBank/DDBJ databases">
        <title>Genomic Encyclopedia of Type Strains, Phase IV (KMG-IV): sequencing the most valuable type-strain genomes for metagenomic binning, comparative biology and taxonomic classification.</title>
        <authorList>
            <person name="Goeker M."/>
        </authorList>
    </citation>
    <scope>NUCLEOTIDE SEQUENCE [LARGE SCALE GENOMIC DNA]</scope>
    <source>
        <strain evidence="3 4">DSM 24448</strain>
    </source>
</reference>
<feature type="signal peptide" evidence="1">
    <location>
        <begin position="1"/>
        <end position="28"/>
    </location>
</feature>
<dbReference type="OrthoDB" id="174027at2"/>
<dbReference type="Pfam" id="PF04151">
    <property type="entry name" value="PPC"/>
    <property type="match status" value="1"/>
</dbReference>
<dbReference type="InterPro" id="IPR000253">
    <property type="entry name" value="FHA_dom"/>
</dbReference>